<dbReference type="Proteomes" id="UP001239111">
    <property type="component" value="Chromosome 1"/>
</dbReference>
<proteinExistence type="predicted"/>
<dbReference type="EMBL" id="CM056741">
    <property type="protein sequence ID" value="KAJ8687892.1"/>
    <property type="molecule type" value="Genomic_DNA"/>
</dbReference>
<reference evidence="1" key="1">
    <citation type="submission" date="2023-04" db="EMBL/GenBank/DDBJ databases">
        <title>A chromosome-level genome assembly of the parasitoid wasp Eretmocerus hayati.</title>
        <authorList>
            <person name="Zhong Y."/>
            <person name="Liu S."/>
            <person name="Liu Y."/>
        </authorList>
    </citation>
    <scope>NUCLEOTIDE SEQUENCE</scope>
    <source>
        <strain evidence="1">ZJU_SS_LIU_2023</strain>
    </source>
</reference>
<keyword evidence="2" id="KW-1185">Reference proteome</keyword>
<evidence type="ECO:0000313" key="2">
    <source>
        <dbReference type="Proteomes" id="UP001239111"/>
    </source>
</evidence>
<evidence type="ECO:0000313" key="1">
    <source>
        <dbReference type="EMBL" id="KAJ8687892.1"/>
    </source>
</evidence>
<comment type="caution">
    <text evidence="1">The sequence shown here is derived from an EMBL/GenBank/DDBJ whole genome shotgun (WGS) entry which is preliminary data.</text>
</comment>
<accession>A0ACC2PWP5</accession>
<organism evidence="1 2">
    <name type="scientific">Eretmocerus hayati</name>
    <dbReference type="NCBI Taxonomy" id="131215"/>
    <lineage>
        <taxon>Eukaryota</taxon>
        <taxon>Metazoa</taxon>
        <taxon>Ecdysozoa</taxon>
        <taxon>Arthropoda</taxon>
        <taxon>Hexapoda</taxon>
        <taxon>Insecta</taxon>
        <taxon>Pterygota</taxon>
        <taxon>Neoptera</taxon>
        <taxon>Endopterygota</taxon>
        <taxon>Hymenoptera</taxon>
        <taxon>Apocrita</taxon>
        <taxon>Proctotrupomorpha</taxon>
        <taxon>Chalcidoidea</taxon>
        <taxon>Aphelinidae</taxon>
        <taxon>Aphelininae</taxon>
        <taxon>Eretmocerus</taxon>
    </lineage>
</organism>
<sequence>MSSTAATSITPIIISTPQQHLGSFKSLTALSARDSLESLHQQRTRLPCRRSSSRHLRHHRSNALILQPRKSSSKSSGLVTVAASTTLAVDHNGDACKLQQRSSAARKFLMASSARTSRASLQMIQSQLQKSGIGRKKTVNHVGACNVIDEPASNQKRLASTIGRVQTHSLSHKNEADNGPDNGDDAMSQESMFGTDLQDESMLITRNELGACLKISQSLERLRLGGDGGASSSSCIDETESKTVDSKNSELVGGSRNVLFEYGCGDVADCNDDQNQFRNCANDEEASMFVKGIECGRRSVQWKGEVDVIYYAGDARPSKVIRRKNEPLREEAEQQARREEFIRVTLAKNLLSNISACQFREPWLSLMPK</sequence>
<name>A0ACC2PWP5_9HYME</name>
<protein>
    <submittedName>
        <fullName evidence="1">Uncharacterized protein</fullName>
    </submittedName>
</protein>
<gene>
    <name evidence="1" type="ORF">QAD02_023687</name>
</gene>